<dbReference type="InterPro" id="IPR050742">
    <property type="entry name" value="Helicase_Restrict-Modif_Enz"/>
</dbReference>
<gene>
    <name evidence="2" type="ORF">CLV58_1156</name>
</gene>
<dbReference type="GO" id="GO:0016787">
    <property type="term" value="F:hydrolase activity"/>
    <property type="evidence" value="ECO:0007669"/>
    <property type="project" value="InterPro"/>
</dbReference>
<dbReference type="PANTHER" id="PTHR47396">
    <property type="entry name" value="TYPE I RESTRICTION ENZYME ECOKI R PROTEIN"/>
    <property type="match status" value="1"/>
</dbReference>
<dbReference type="PANTHER" id="PTHR47396:SF1">
    <property type="entry name" value="ATP-DEPENDENT HELICASE IRC3-RELATED"/>
    <property type="match status" value="1"/>
</dbReference>
<keyword evidence="3" id="KW-1185">Reference proteome</keyword>
<dbReference type="CDD" id="cd17926">
    <property type="entry name" value="DEXHc_RE"/>
    <property type="match status" value="1"/>
</dbReference>
<name>A0A2T0SND2_9BACT</name>
<dbReference type="CDD" id="cd18785">
    <property type="entry name" value="SF2_C"/>
    <property type="match status" value="1"/>
</dbReference>
<dbReference type="InterPro" id="IPR027417">
    <property type="entry name" value="P-loop_NTPase"/>
</dbReference>
<organism evidence="2 3">
    <name type="scientific">Spirosoma oryzae</name>
    <dbReference type="NCBI Taxonomy" id="1469603"/>
    <lineage>
        <taxon>Bacteria</taxon>
        <taxon>Pseudomonadati</taxon>
        <taxon>Bacteroidota</taxon>
        <taxon>Cytophagia</taxon>
        <taxon>Cytophagales</taxon>
        <taxon>Cytophagaceae</taxon>
        <taxon>Spirosoma</taxon>
    </lineage>
</organism>
<keyword evidence="2" id="KW-0347">Helicase</keyword>
<dbReference type="Gene3D" id="3.40.50.300">
    <property type="entry name" value="P-loop containing nucleotide triphosphate hydrolases"/>
    <property type="match status" value="2"/>
</dbReference>
<dbReference type="InterPro" id="IPR006935">
    <property type="entry name" value="Helicase/UvrB_N"/>
</dbReference>
<dbReference type="InterPro" id="IPR014001">
    <property type="entry name" value="Helicase_ATP-bd"/>
</dbReference>
<evidence type="ECO:0000313" key="2">
    <source>
        <dbReference type="EMBL" id="PRY34924.1"/>
    </source>
</evidence>
<dbReference type="SUPFAM" id="SSF52540">
    <property type="entry name" value="P-loop containing nucleoside triphosphate hydrolases"/>
    <property type="match status" value="2"/>
</dbReference>
<keyword evidence="2" id="KW-0547">Nucleotide-binding</keyword>
<keyword evidence="2" id="KW-0067">ATP-binding</keyword>
<proteinExistence type="predicted"/>
<dbReference type="GO" id="GO:0003677">
    <property type="term" value="F:DNA binding"/>
    <property type="evidence" value="ECO:0007669"/>
    <property type="project" value="InterPro"/>
</dbReference>
<sequence length="1110" mass="128151">MKIYLPAINVSIKIEDQLISHLIKPAYEEEFSFTEVTSKNGKKKGYSGINKNGEKLYVHINGSFTTDNYDQIIKVKRDKDLDIIELFSRNNCHNLEWLKHPKIPSITPAKYFTPQKADEVQKSWLNTFEAILESDTIKGLRKPQIGAIYSTLSHWTISKDPATIVMPTGTGKTETMLSLLTALPCKKLLIIVPFDALREQTFSKFSCFGILQNFNVIKSGAVFPIVALLRHRPKSLNEVDQIFEKANVIISTMPIMAESKPEIMARVNSFCEEIFIDEAHHVAAPTWAEVKSYFPNKRILQFTATPFRNDKKPLSGKLIYNYPLSQAQSEGYFKTINFVPIQEWHPDRSDEAIAKKAIAQLREDIANGFEHVLMARTIKKERAEQVFNLYKNETDLNPVIIYSKIDNEASILKNIKALKHKIIVCVNMLGEGFDLPQLKIAAIHDHHRTLGITLQFSGRFTRSVRNSDKIGDAHFFANIADPKVSENLEELYNEDSNWNELLRIKSEDTISGVASLDEMIRGFSKKPQKVSVTQIFPRCSAVVYKIKENEKDEDDYVDENKDVEVNWTPTNFTKYFRNKENIYFDDINITENVVYAIVQRQEKIVWGNIKELESIEYDLYIAYWNPKLKLLFINSTNNSSLHEELAKLLIGDKAILIRGEDVFRCFHNVRRVVLFNVGLLYSNKGPKRYVMYTGPDVKEGLTPAHLTSHIKSNVFGLGIEHGDKVTIGCSYKGRIWSRMAYTIAQYKIWCDYQGKKLTDDSISTDDFLKGVLLPEEIKYRPNFCPITIEWPDLIYSDVEHHFDIVFNGDSIPLYAVDIELINISDTGPIFFEITSSRYKASYKINVSDKGLEFISLNSKMYAEIRLGSKRFSLLEWFKDNTPIVRFEDTSYFEDNYYIRPQSVERYIYDIEAINDWIWPATVDIKTESQGFDPIDYSSVQFHVIETIKNTYNYKIIFNDDDKGEAADIVAFRLDGNSVIVELYHCKYSSESFAGIRIGEFYEVCGQAQKCIRYKHNILRLVEHLEYREAQRKREHNQTRFIIGNIKDLVEIKRRTLKEKKVKFNVFIVQPGLSKSKLLNDSNNKLVELFGVTEFYLRETGDIPLQIIANK</sequence>
<keyword evidence="2" id="KW-0378">Hydrolase</keyword>
<comment type="caution">
    <text evidence="2">The sequence shown here is derived from an EMBL/GenBank/DDBJ whole genome shotgun (WGS) entry which is preliminary data.</text>
</comment>
<dbReference type="RefSeq" id="WP_106139087.1">
    <property type="nucleotide sequence ID" value="NZ_PVTE01000015.1"/>
</dbReference>
<feature type="domain" description="Helicase ATP-binding" evidence="1">
    <location>
        <begin position="153"/>
        <end position="324"/>
    </location>
</feature>
<dbReference type="Pfam" id="PF04851">
    <property type="entry name" value="ResIII"/>
    <property type="match status" value="1"/>
</dbReference>
<dbReference type="OrthoDB" id="9759819at2"/>
<dbReference type="EMBL" id="PVTE01000015">
    <property type="protein sequence ID" value="PRY34924.1"/>
    <property type="molecule type" value="Genomic_DNA"/>
</dbReference>
<dbReference type="GO" id="GO:0004386">
    <property type="term" value="F:helicase activity"/>
    <property type="evidence" value="ECO:0007669"/>
    <property type="project" value="UniProtKB-KW"/>
</dbReference>
<accession>A0A2T0SND2</accession>
<evidence type="ECO:0000313" key="3">
    <source>
        <dbReference type="Proteomes" id="UP000238375"/>
    </source>
</evidence>
<dbReference type="GO" id="GO:0005829">
    <property type="term" value="C:cytosol"/>
    <property type="evidence" value="ECO:0007669"/>
    <property type="project" value="TreeGrafter"/>
</dbReference>
<dbReference type="PROSITE" id="PS51192">
    <property type="entry name" value="HELICASE_ATP_BIND_1"/>
    <property type="match status" value="1"/>
</dbReference>
<dbReference type="SMART" id="SM00487">
    <property type="entry name" value="DEXDc"/>
    <property type="match status" value="1"/>
</dbReference>
<evidence type="ECO:0000259" key="1">
    <source>
        <dbReference type="PROSITE" id="PS51192"/>
    </source>
</evidence>
<dbReference type="AlphaFoldDB" id="A0A2T0SND2"/>
<dbReference type="Proteomes" id="UP000238375">
    <property type="component" value="Unassembled WGS sequence"/>
</dbReference>
<protein>
    <submittedName>
        <fullName evidence="2">Superfamily II DNA or RNA helicase</fullName>
    </submittedName>
</protein>
<dbReference type="GO" id="GO:0005524">
    <property type="term" value="F:ATP binding"/>
    <property type="evidence" value="ECO:0007669"/>
    <property type="project" value="InterPro"/>
</dbReference>
<reference evidence="2 3" key="1">
    <citation type="submission" date="2018-03" db="EMBL/GenBank/DDBJ databases">
        <title>Genomic Encyclopedia of Archaeal and Bacterial Type Strains, Phase II (KMG-II): from individual species to whole genera.</title>
        <authorList>
            <person name="Goeker M."/>
        </authorList>
    </citation>
    <scope>NUCLEOTIDE SEQUENCE [LARGE SCALE GENOMIC DNA]</scope>
    <source>
        <strain evidence="2 3">DSM 28354</strain>
    </source>
</reference>